<keyword evidence="1" id="KW-1277">Toxin-antitoxin system</keyword>
<dbReference type="KEGG" id="csur:N24_0215"/>
<name>A0A160PL94_9CORY</name>
<organism evidence="8 9">
    <name type="scientific">Corynebacterium suranareeae</name>
    <dbReference type="NCBI Taxonomy" id="2506452"/>
    <lineage>
        <taxon>Bacteria</taxon>
        <taxon>Bacillati</taxon>
        <taxon>Actinomycetota</taxon>
        <taxon>Actinomycetes</taxon>
        <taxon>Mycobacteriales</taxon>
        <taxon>Corynebacteriaceae</taxon>
        <taxon>Corynebacterium</taxon>
    </lineage>
</organism>
<evidence type="ECO:0000259" key="6">
    <source>
        <dbReference type="Pfam" id="PF13470"/>
    </source>
</evidence>
<dbReference type="InterPro" id="IPR002716">
    <property type="entry name" value="PIN_dom"/>
</dbReference>
<evidence type="ECO:0000256" key="3">
    <source>
        <dbReference type="ARBA" id="ARBA00022723"/>
    </source>
</evidence>
<keyword evidence="3" id="KW-0479">Metal-binding</keyword>
<dbReference type="InterPro" id="IPR029060">
    <property type="entry name" value="PIN-like_dom_sf"/>
</dbReference>
<dbReference type="InterPro" id="IPR058652">
    <property type="entry name" value="VapC50_C"/>
</dbReference>
<evidence type="ECO:0000256" key="2">
    <source>
        <dbReference type="ARBA" id="ARBA00022722"/>
    </source>
</evidence>
<keyword evidence="4" id="KW-0378">Hydrolase</keyword>
<dbReference type="GO" id="GO:0016787">
    <property type="term" value="F:hydrolase activity"/>
    <property type="evidence" value="ECO:0007669"/>
    <property type="project" value="UniProtKB-KW"/>
</dbReference>
<evidence type="ECO:0000313" key="8">
    <source>
        <dbReference type="EMBL" id="BAU94477.1"/>
    </source>
</evidence>
<dbReference type="RefSeq" id="WP_096453578.1">
    <property type="nucleotide sequence ID" value="NZ_AP017369.1"/>
</dbReference>
<dbReference type="GO" id="GO:0004518">
    <property type="term" value="F:nuclease activity"/>
    <property type="evidence" value="ECO:0007669"/>
    <property type="project" value="UniProtKB-KW"/>
</dbReference>
<evidence type="ECO:0000256" key="4">
    <source>
        <dbReference type="ARBA" id="ARBA00022801"/>
    </source>
</evidence>
<dbReference type="Pfam" id="PF13470">
    <property type="entry name" value="PIN_3"/>
    <property type="match status" value="1"/>
</dbReference>
<evidence type="ECO:0000313" key="9">
    <source>
        <dbReference type="Proteomes" id="UP000218244"/>
    </source>
</evidence>
<keyword evidence="5" id="KW-0460">Magnesium</keyword>
<evidence type="ECO:0000256" key="5">
    <source>
        <dbReference type="ARBA" id="ARBA00022842"/>
    </source>
</evidence>
<dbReference type="SUPFAM" id="SSF88723">
    <property type="entry name" value="PIN domain-like"/>
    <property type="match status" value="1"/>
</dbReference>
<evidence type="ECO:0000259" key="7">
    <source>
        <dbReference type="Pfam" id="PF26343"/>
    </source>
</evidence>
<dbReference type="EMBL" id="AP017369">
    <property type="protein sequence ID" value="BAU94477.1"/>
    <property type="molecule type" value="Genomic_DNA"/>
</dbReference>
<dbReference type="GO" id="GO:0046872">
    <property type="term" value="F:metal ion binding"/>
    <property type="evidence" value="ECO:0007669"/>
    <property type="project" value="UniProtKB-KW"/>
</dbReference>
<keyword evidence="2" id="KW-0540">Nuclease</keyword>
<keyword evidence="9" id="KW-1185">Reference proteome</keyword>
<proteinExistence type="predicted"/>
<evidence type="ECO:0000256" key="1">
    <source>
        <dbReference type="ARBA" id="ARBA00022649"/>
    </source>
</evidence>
<dbReference type="Pfam" id="PF26343">
    <property type="entry name" value="VapC50_C"/>
    <property type="match status" value="1"/>
</dbReference>
<sequence length="188" mass="20961">MSGFTVIYDANVLYPNMLRDILIRLAGTGIYQARWTEDILDEVFRNLQANRPDLDPSKLRRTRELMCRAVDDCLVTGYEDLIQSLSLPDPEDRHVLAAAIRCGAQVIVTENARDFPQDVMERYGIEIQGADEFLCDQIDLYGTRVHQAVTYAAAAFKNPPRTIDDVLDALAIAGAPSAADSDDRLPCL</sequence>
<dbReference type="Proteomes" id="UP000218244">
    <property type="component" value="Chromosome"/>
</dbReference>
<reference evidence="8 9" key="1">
    <citation type="submission" date="2016-02" db="EMBL/GenBank/DDBJ databases">
        <title>Corynebacterium glutamicum N24 whole genome sequencing project.</title>
        <authorList>
            <person name="Matsutani M."/>
            <person name="Nangtapong N."/>
            <person name="Yakushi T."/>
            <person name="Matsushita K."/>
        </authorList>
    </citation>
    <scope>NUCLEOTIDE SEQUENCE [LARGE SCALE GENOMIC DNA]</scope>
    <source>
        <strain evidence="8 9">N24</strain>
    </source>
</reference>
<gene>
    <name evidence="8" type="ORF">N24_0215</name>
</gene>
<dbReference type="AlphaFoldDB" id="A0A160PL94"/>
<feature type="domain" description="PIN" evidence="6">
    <location>
        <begin position="6"/>
        <end position="112"/>
    </location>
</feature>
<feature type="domain" description="VapC50 C-terminal" evidence="7">
    <location>
        <begin position="130"/>
        <end position="180"/>
    </location>
</feature>
<accession>A0A160PL94</accession>
<protein>
    <submittedName>
        <fullName evidence="8">Uncharacterized protein</fullName>
    </submittedName>
</protein>